<dbReference type="RefSeq" id="WP_171475335.1">
    <property type="nucleotide sequence ID" value="NZ_CP053452.2"/>
</dbReference>
<evidence type="ECO:0008006" key="3">
    <source>
        <dbReference type="Google" id="ProtNLM"/>
    </source>
</evidence>
<sequence length="143" mass="14814">MRRASTGPWVPGALFGALISLLLAGCSETPGIGDARGNVTHGGKLVTAGVVKFFPVSGGPAVAGAISPDGTYRASGVPTGRCKVAVETLEFKHMSAPPKELAKQILVARPVYVPIPSKYEKPDSSGIEVEIKKGDNLFELAVD</sequence>
<protein>
    <recommendedName>
        <fullName evidence="3">Carboxypeptidase regulatory-like domain-containing protein</fullName>
    </recommendedName>
</protein>
<dbReference type="EMBL" id="CP053452">
    <property type="protein sequence ID" value="QJX00626.1"/>
    <property type="molecule type" value="Genomic_DNA"/>
</dbReference>
<keyword evidence="2" id="KW-1185">Reference proteome</keyword>
<proteinExistence type="predicted"/>
<name>A0A6M5Z3E7_9BACT</name>
<dbReference type="PROSITE" id="PS51257">
    <property type="entry name" value="PROKAR_LIPOPROTEIN"/>
    <property type="match status" value="1"/>
</dbReference>
<dbReference type="KEGG" id="ftj:FTUN_8258"/>
<dbReference type="Proteomes" id="UP000503447">
    <property type="component" value="Chromosome"/>
</dbReference>
<reference evidence="2" key="1">
    <citation type="submission" date="2020-05" db="EMBL/GenBank/DDBJ databases">
        <title>Frigoriglobus tundricola gen. nov., sp. nov., a psychrotolerant cellulolytic planctomycete of the family Gemmataceae with two divergent copies of 16S rRNA gene.</title>
        <authorList>
            <person name="Kulichevskaya I.S."/>
            <person name="Ivanova A.A."/>
            <person name="Naumoff D.G."/>
            <person name="Beletsky A.V."/>
            <person name="Rijpstra W.I.C."/>
            <person name="Sinninghe Damste J.S."/>
            <person name="Mardanov A.V."/>
            <person name="Ravin N.V."/>
            <person name="Dedysh S.N."/>
        </authorList>
    </citation>
    <scope>NUCLEOTIDE SEQUENCE [LARGE SCALE GENOMIC DNA]</scope>
    <source>
        <strain evidence="2">PL17</strain>
    </source>
</reference>
<gene>
    <name evidence="1" type="ORF">FTUN_8258</name>
</gene>
<organism evidence="1 2">
    <name type="scientific">Frigoriglobus tundricola</name>
    <dbReference type="NCBI Taxonomy" id="2774151"/>
    <lineage>
        <taxon>Bacteria</taxon>
        <taxon>Pseudomonadati</taxon>
        <taxon>Planctomycetota</taxon>
        <taxon>Planctomycetia</taxon>
        <taxon>Gemmatales</taxon>
        <taxon>Gemmataceae</taxon>
        <taxon>Frigoriglobus</taxon>
    </lineage>
</organism>
<evidence type="ECO:0000313" key="2">
    <source>
        <dbReference type="Proteomes" id="UP000503447"/>
    </source>
</evidence>
<evidence type="ECO:0000313" key="1">
    <source>
        <dbReference type="EMBL" id="QJX00626.1"/>
    </source>
</evidence>
<dbReference type="AlphaFoldDB" id="A0A6M5Z3E7"/>
<accession>A0A6M5Z3E7</accession>